<proteinExistence type="predicted"/>
<reference evidence="3" key="1">
    <citation type="submission" date="2016-10" db="EMBL/GenBank/DDBJ databases">
        <authorList>
            <person name="Varghese N."/>
        </authorList>
    </citation>
    <scope>NUCLEOTIDE SEQUENCE [LARGE SCALE GENOMIC DNA]</scope>
    <source>
        <strain evidence="3">HL 19</strain>
    </source>
</reference>
<dbReference type="Proteomes" id="UP000183104">
    <property type="component" value="Unassembled WGS sequence"/>
</dbReference>
<sequence length="53" mass="5279">MLGKIILGAGAVSVVAGGIGGFLTEFQSAVYALVPVGLLLIMVGMVQSLNTSD</sequence>
<dbReference type="EMBL" id="FMUN01000005">
    <property type="protein sequence ID" value="SCY41902.1"/>
    <property type="molecule type" value="Genomic_DNA"/>
</dbReference>
<keyword evidence="3" id="KW-1185">Reference proteome</keyword>
<protein>
    <submittedName>
        <fullName evidence="2">Uncharacterized protein</fullName>
    </submittedName>
</protein>
<organism evidence="2 3">
    <name type="scientific">Thiohalorhabdus denitrificans</name>
    <dbReference type="NCBI Taxonomy" id="381306"/>
    <lineage>
        <taxon>Bacteria</taxon>
        <taxon>Pseudomonadati</taxon>
        <taxon>Pseudomonadota</taxon>
        <taxon>Gammaproteobacteria</taxon>
        <taxon>Thiohalorhabdales</taxon>
        <taxon>Thiohalorhabdaceae</taxon>
        <taxon>Thiohalorhabdus</taxon>
    </lineage>
</organism>
<accession>A0A1G5FRA1</accession>
<evidence type="ECO:0000256" key="1">
    <source>
        <dbReference type="SAM" id="Phobius"/>
    </source>
</evidence>
<evidence type="ECO:0000313" key="2">
    <source>
        <dbReference type="EMBL" id="SCY41902.1"/>
    </source>
</evidence>
<dbReference type="AlphaFoldDB" id="A0A1G5FRA1"/>
<dbReference type="RefSeq" id="WP_156344084.1">
    <property type="nucleotide sequence ID" value="NZ_FMUN01000005.1"/>
</dbReference>
<keyword evidence="1" id="KW-1133">Transmembrane helix</keyword>
<gene>
    <name evidence="2" type="ORF">SAMN05661077_2083</name>
</gene>
<name>A0A1G5FRA1_9GAMM</name>
<keyword evidence="1" id="KW-0472">Membrane</keyword>
<keyword evidence="1" id="KW-0812">Transmembrane</keyword>
<feature type="transmembrane region" description="Helical" evidence="1">
    <location>
        <begin position="5"/>
        <end position="23"/>
    </location>
</feature>
<evidence type="ECO:0000313" key="3">
    <source>
        <dbReference type="Proteomes" id="UP000183104"/>
    </source>
</evidence>
<feature type="transmembrane region" description="Helical" evidence="1">
    <location>
        <begin position="29"/>
        <end position="49"/>
    </location>
</feature>